<reference evidence="1 2" key="1">
    <citation type="submission" date="2016-06" db="EMBL/GenBank/DDBJ databases">
        <authorList>
            <person name="Kjaerup R.B."/>
            <person name="Dalgaard T.S."/>
            <person name="Juul-Madsen H.R."/>
        </authorList>
    </citation>
    <scope>NUCLEOTIDE SEQUENCE [LARGE SCALE GENOMIC DNA]</scope>
    <source>
        <strain evidence="1 2">Pb300</strain>
    </source>
</reference>
<evidence type="ECO:0000313" key="2">
    <source>
        <dbReference type="Proteomes" id="UP000242814"/>
    </source>
</evidence>
<gene>
    <name evidence="1" type="ORF">ACO22_00901</name>
</gene>
<comment type="caution">
    <text evidence="1">The sequence shown here is derived from an EMBL/GenBank/DDBJ whole genome shotgun (WGS) entry which is preliminary data.</text>
</comment>
<accession>A0A1D2JN75</accession>
<protein>
    <submittedName>
        <fullName evidence="1">Uncharacterized protein</fullName>
    </submittedName>
</protein>
<dbReference type="AlphaFoldDB" id="A0A1D2JN75"/>
<proteinExistence type="predicted"/>
<sequence>IYLQRCVLPIPAQRYAEQMYYPRERLRVPMSVHEIRAPYSRRHLSSRRPLNELGIGLYSQDAFPWGDDEERMGGIHPDCAILNFVNVKGFRSETPELEMEFDGY</sequence>
<feature type="non-terminal residue" evidence="1">
    <location>
        <position position="1"/>
    </location>
</feature>
<name>A0A1D2JN75_PARBR</name>
<dbReference type="EMBL" id="LZYO01000019">
    <property type="protein sequence ID" value="ODH44365.1"/>
    <property type="molecule type" value="Genomic_DNA"/>
</dbReference>
<evidence type="ECO:0000313" key="1">
    <source>
        <dbReference type="EMBL" id="ODH44365.1"/>
    </source>
</evidence>
<dbReference type="Proteomes" id="UP000242814">
    <property type="component" value="Unassembled WGS sequence"/>
</dbReference>
<organism evidence="1 2">
    <name type="scientific">Paracoccidioides brasiliensis</name>
    <dbReference type="NCBI Taxonomy" id="121759"/>
    <lineage>
        <taxon>Eukaryota</taxon>
        <taxon>Fungi</taxon>
        <taxon>Dikarya</taxon>
        <taxon>Ascomycota</taxon>
        <taxon>Pezizomycotina</taxon>
        <taxon>Eurotiomycetes</taxon>
        <taxon>Eurotiomycetidae</taxon>
        <taxon>Onygenales</taxon>
        <taxon>Ajellomycetaceae</taxon>
        <taxon>Paracoccidioides</taxon>
    </lineage>
</organism>